<evidence type="ECO:0008006" key="4">
    <source>
        <dbReference type="Google" id="ProtNLM"/>
    </source>
</evidence>
<dbReference type="InterPro" id="IPR038636">
    <property type="entry name" value="Wzi_sf"/>
</dbReference>
<feature type="chain" id="PRO_5046609898" description="Capsule assembly protein Wzi" evidence="1">
    <location>
        <begin position="21"/>
        <end position="483"/>
    </location>
</feature>
<proteinExistence type="predicted"/>
<evidence type="ECO:0000313" key="3">
    <source>
        <dbReference type="Proteomes" id="UP000837932"/>
    </source>
</evidence>
<name>A0ABN8EY63_9BACT</name>
<keyword evidence="1" id="KW-0732">Signal</keyword>
<dbReference type="RefSeq" id="WP_238807305.1">
    <property type="nucleotide sequence ID" value="NZ_CAKLPY010000002.1"/>
</dbReference>
<accession>A0ABN8EY63</accession>
<feature type="signal peptide" evidence="1">
    <location>
        <begin position="1"/>
        <end position="20"/>
    </location>
</feature>
<gene>
    <name evidence="2" type="ORF">EMA8858_02888</name>
</gene>
<organism evidence="2 3">
    <name type="scientific">Emticicia aquatica</name>
    <dbReference type="NCBI Taxonomy" id="1681835"/>
    <lineage>
        <taxon>Bacteria</taxon>
        <taxon>Pseudomonadati</taxon>
        <taxon>Bacteroidota</taxon>
        <taxon>Cytophagia</taxon>
        <taxon>Cytophagales</taxon>
        <taxon>Leadbetterellaceae</taxon>
        <taxon>Emticicia</taxon>
    </lineage>
</organism>
<sequence length="483" mass="55365">MKIYLRIIFCICLCVNNGFAQNVFTNIKYQLETGTYQSTSSQTPFWLRSNQYGTVSLNSQSVTIRGALHKDYDSTKNTNNKIRKFDIGYGAWAVTNVGDKSAFLLPEAYLKVRYGIFEFYGGRRKEVFGLVDTLLTSGSYIWSGNALPMPKIQIAIPNYIPIIGKGLVSIKGTYAHGWFGDYGQVKSFYLHQKSLYGRIGRENSKLKLFGGINHQVQWGGYNPSLPTQPFANNIYAYIYSVFPLKYVSKKASQNLTVGDLQNRVGNQLGTIDLGFQYELPKYRVFVYRQNLYEQGAALLRLANIRDGLNGVSIQNLHPQKPFFFKKFLFEYFYSKNQGTKPLLFTKEVGWELENYFTHYQYLDGWSYHGNIIGTPLITTKNETLDVFPVSNDLVNNNRVKGYYLALNFQLTNELTFVSQNLYTTNSGRRFTNFSHTYEQFSSSLSTVLKYNKTTELRIQAALDVGKIYPKNAGFIFTVKKLWE</sequence>
<keyword evidence="3" id="KW-1185">Reference proteome</keyword>
<dbReference type="Gene3D" id="2.40.160.130">
    <property type="entry name" value="Capsule assembly protein Wzi"/>
    <property type="match status" value="1"/>
</dbReference>
<comment type="caution">
    <text evidence="2">The sequence shown here is derived from an EMBL/GenBank/DDBJ whole genome shotgun (WGS) entry which is preliminary data.</text>
</comment>
<dbReference type="Proteomes" id="UP000837932">
    <property type="component" value="Unassembled WGS sequence"/>
</dbReference>
<reference evidence="2" key="1">
    <citation type="submission" date="2021-12" db="EMBL/GenBank/DDBJ databases">
        <authorList>
            <person name="Rodrigo-Torres L."/>
            <person name="Arahal R. D."/>
            <person name="Lucena T."/>
        </authorList>
    </citation>
    <scope>NUCLEOTIDE SEQUENCE</scope>
    <source>
        <strain evidence="2">CECT 8858</strain>
    </source>
</reference>
<evidence type="ECO:0000313" key="2">
    <source>
        <dbReference type="EMBL" id="CAH0996753.1"/>
    </source>
</evidence>
<protein>
    <recommendedName>
        <fullName evidence="4">Capsule assembly protein Wzi</fullName>
    </recommendedName>
</protein>
<dbReference type="EMBL" id="CAKLPY010000002">
    <property type="protein sequence ID" value="CAH0996753.1"/>
    <property type="molecule type" value="Genomic_DNA"/>
</dbReference>
<evidence type="ECO:0000256" key="1">
    <source>
        <dbReference type="SAM" id="SignalP"/>
    </source>
</evidence>